<dbReference type="InterPro" id="IPR004843">
    <property type="entry name" value="Calcineurin-like_PHP"/>
</dbReference>
<dbReference type="EC" id="3.1.3.16" evidence="2"/>
<evidence type="ECO:0000259" key="1">
    <source>
        <dbReference type="Pfam" id="PF00149"/>
    </source>
</evidence>
<protein>
    <submittedName>
        <fullName evidence="2">Serine/threonine protein phosphatase 1</fullName>
        <ecNumber evidence="2">3.1.3.16</ecNumber>
    </submittedName>
</protein>
<dbReference type="PANTHER" id="PTHR42850:SF4">
    <property type="entry name" value="ZINC-DEPENDENT ENDOPOLYPHOSPHATASE"/>
    <property type="match status" value="1"/>
</dbReference>
<gene>
    <name evidence="2" type="ORF">QO016_001304</name>
</gene>
<dbReference type="Pfam" id="PF00149">
    <property type="entry name" value="Metallophos"/>
    <property type="match status" value="1"/>
</dbReference>
<evidence type="ECO:0000313" key="3">
    <source>
        <dbReference type="Proteomes" id="UP001236369"/>
    </source>
</evidence>
<comment type="caution">
    <text evidence="2">The sequence shown here is derived from an EMBL/GenBank/DDBJ whole genome shotgun (WGS) entry which is preliminary data.</text>
</comment>
<dbReference type="GO" id="GO:0004722">
    <property type="term" value="F:protein serine/threonine phosphatase activity"/>
    <property type="evidence" value="ECO:0007669"/>
    <property type="project" value="UniProtKB-EC"/>
</dbReference>
<organism evidence="2 3">
    <name type="scientific">Methylobacterium persicinum</name>
    <dbReference type="NCBI Taxonomy" id="374426"/>
    <lineage>
        <taxon>Bacteria</taxon>
        <taxon>Pseudomonadati</taxon>
        <taxon>Pseudomonadota</taxon>
        <taxon>Alphaproteobacteria</taxon>
        <taxon>Hyphomicrobiales</taxon>
        <taxon>Methylobacteriaceae</taxon>
        <taxon>Methylobacterium</taxon>
    </lineage>
</organism>
<evidence type="ECO:0000313" key="2">
    <source>
        <dbReference type="EMBL" id="MDQ0441821.1"/>
    </source>
</evidence>
<dbReference type="SUPFAM" id="SSF56300">
    <property type="entry name" value="Metallo-dependent phosphatases"/>
    <property type="match status" value="1"/>
</dbReference>
<name>A0ABU0HJX0_9HYPH</name>
<feature type="domain" description="Calcineurin-like phosphoesterase" evidence="1">
    <location>
        <begin position="1"/>
        <end position="87"/>
    </location>
</feature>
<proteinExistence type="predicted"/>
<dbReference type="PANTHER" id="PTHR42850">
    <property type="entry name" value="METALLOPHOSPHOESTERASE"/>
    <property type="match status" value="1"/>
</dbReference>
<keyword evidence="3" id="KW-1185">Reference proteome</keyword>
<dbReference type="InterPro" id="IPR050126">
    <property type="entry name" value="Ap4A_hydrolase"/>
</dbReference>
<keyword evidence="2" id="KW-0378">Hydrolase</keyword>
<dbReference type="RefSeq" id="WP_238248859.1">
    <property type="nucleotide sequence ID" value="NZ_BPQX01000023.1"/>
</dbReference>
<accession>A0ABU0HJX0</accession>
<dbReference type="EMBL" id="JAUSVV010000002">
    <property type="protein sequence ID" value="MDQ0441821.1"/>
    <property type="molecule type" value="Genomic_DNA"/>
</dbReference>
<reference evidence="2 3" key="1">
    <citation type="submission" date="2023-07" db="EMBL/GenBank/DDBJ databases">
        <title>Genomic Encyclopedia of Type Strains, Phase IV (KMG-IV): sequencing the most valuable type-strain genomes for metagenomic binning, comparative biology and taxonomic classification.</title>
        <authorList>
            <person name="Goeker M."/>
        </authorList>
    </citation>
    <scope>NUCLEOTIDE SEQUENCE [LARGE SCALE GENOMIC DNA]</scope>
    <source>
        <strain evidence="2 3">DSM 19562</strain>
    </source>
</reference>
<dbReference type="Proteomes" id="UP001236369">
    <property type="component" value="Unassembled WGS sequence"/>
</dbReference>
<dbReference type="InterPro" id="IPR029052">
    <property type="entry name" value="Metallo-depent_PP-like"/>
</dbReference>
<sequence length="216" mass="23718">MNTYAIGDIHGCYDGLRLLLERIAGHAAGEPHRVVLLGDYVNIGPDTGKVLDLLIANLSITVLRGDHEMMLLAAARGDARSNWNFDYHGGGETLRSLGVTKASAIPERYTAFLRRNLVRYVEDDQRVFVHASIDATIAEMADQDDTTLLFARTPLSPAPGLFFRYLVHGHFPQADGLPEILSHRCNLDTAGCVTGVFTCGIFDDSQPDPIDIIQVR</sequence>
<dbReference type="Gene3D" id="3.60.21.10">
    <property type="match status" value="1"/>
</dbReference>